<dbReference type="GO" id="GO:0003700">
    <property type="term" value="F:DNA-binding transcription factor activity"/>
    <property type="evidence" value="ECO:0007669"/>
    <property type="project" value="InterPro"/>
</dbReference>
<dbReference type="InterPro" id="IPR018060">
    <property type="entry name" value="HTH_AraC"/>
</dbReference>
<dbReference type="Pfam" id="PF12833">
    <property type="entry name" value="HTH_18"/>
    <property type="match status" value="1"/>
</dbReference>
<dbReference type="PROSITE" id="PS00041">
    <property type="entry name" value="HTH_ARAC_FAMILY_1"/>
    <property type="match status" value="1"/>
</dbReference>
<dbReference type="AlphaFoldDB" id="A0A4R3YYJ8"/>
<dbReference type="PANTHER" id="PTHR43130:SF3">
    <property type="entry name" value="HTH-TYPE TRANSCRIPTIONAL REGULATOR RV1931C"/>
    <property type="match status" value="1"/>
</dbReference>
<gene>
    <name evidence="5" type="ORF">EDC52_103397</name>
</gene>
<dbReference type="InterPro" id="IPR002818">
    <property type="entry name" value="DJ-1/PfpI"/>
</dbReference>
<proteinExistence type="predicted"/>
<reference evidence="5 6" key="1">
    <citation type="submission" date="2019-03" db="EMBL/GenBank/DDBJ databases">
        <title>Genomic Encyclopedia of Type Strains, Phase IV (KMG-IV): sequencing the most valuable type-strain genomes for metagenomic binning, comparative biology and taxonomic classification.</title>
        <authorList>
            <person name="Goeker M."/>
        </authorList>
    </citation>
    <scope>NUCLEOTIDE SEQUENCE [LARGE SCALE GENOMIC DNA]</scope>
    <source>
        <strain evidence="5 6">DSM 19580</strain>
    </source>
</reference>
<evidence type="ECO:0000256" key="3">
    <source>
        <dbReference type="ARBA" id="ARBA00023163"/>
    </source>
</evidence>
<keyword evidence="3" id="KW-0804">Transcription</keyword>
<dbReference type="CDD" id="cd03137">
    <property type="entry name" value="GATase1_AraC_1"/>
    <property type="match status" value="1"/>
</dbReference>
<dbReference type="PROSITE" id="PS01124">
    <property type="entry name" value="HTH_ARAC_FAMILY_2"/>
    <property type="match status" value="1"/>
</dbReference>
<dbReference type="EMBL" id="SMCR01000003">
    <property type="protein sequence ID" value="TCV98305.1"/>
    <property type="molecule type" value="Genomic_DNA"/>
</dbReference>
<feature type="domain" description="HTH araC/xylS-type" evidence="4">
    <location>
        <begin position="226"/>
        <end position="324"/>
    </location>
</feature>
<dbReference type="SUPFAM" id="SSF52317">
    <property type="entry name" value="Class I glutamine amidotransferase-like"/>
    <property type="match status" value="1"/>
</dbReference>
<dbReference type="Gene3D" id="3.40.50.880">
    <property type="match status" value="1"/>
</dbReference>
<dbReference type="RefSeq" id="WP_230467988.1">
    <property type="nucleotide sequence ID" value="NZ_SMCR01000003.1"/>
</dbReference>
<dbReference type="InterPro" id="IPR009057">
    <property type="entry name" value="Homeodomain-like_sf"/>
</dbReference>
<accession>A0A4R3YYJ8</accession>
<sequence>MSRSHKGTPHRLLVVIYPGVNLLDVTGPIQAFEEANRLQDPPGNAYRVKVASVAGGAVISGAGLTLWSEALEACLPEDVDTLLLPGGSSNGIPPDQPAIADWVRRHAGQFGRICSVCTGAFILAESGLMEGCRVTTHWRWADELAARYPSLRVEADAIFLEQGNIWSTAGVTAGIDLALALIERDYGHRTAISCARDMVVYMKRPGGQSQYSAPLSAQYADQGLFADLHAWIASHLEDDLRIERLAEAACMSPRNFARLYAATMGTTPAKTVELMRLEAARLALETTGSSIKTVADQVGLRHEQNLRRLFQRHYGVNPAQYRHRFSLGG</sequence>
<dbReference type="SUPFAM" id="SSF46689">
    <property type="entry name" value="Homeodomain-like"/>
    <property type="match status" value="2"/>
</dbReference>
<organism evidence="5 6">
    <name type="scientific">Biostraticola tofi</name>
    <dbReference type="NCBI Taxonomy" id="466109"/>
    <lineage>
        <taxon>Bacteria</taxon>
        <taxon>Pseudomonadati</taxon>
        <taxon>Pseudomonadota</taxon>
        <taxon>Gammaproteobacteria</taxon>
        <taxon>Enterobacterales</taxon>
        <taxon>Bruguierivoracaceae</taxon>
        <taxon>Biostraticola</taxon>
    </lineage>
</organism>
<dbReference type="GO" id="GO:0043565">
    <property type="term" value="F:sequence-specific DNA binding"/>
    <property type="evidence" value="ECO:0007669"/>
    <property type="project" value="InterPro"/>
</dbReference>
<evidence type="ECO:0000259" key="4">
    <source>
        <dbReference type="PROSITE" id="PS01124"/>
    </source>
</evidence>
<dbReference type="SMART" id="SM00342">
    <property type="entry name" value="HTH_ARAC"/>
    <property type="match status" value="1"/>
</dbReference>
<protein>
    <submittedName>
        <fullName evidence="5">Transcriptional regulator GlxA family with amidase domain</fullName>
    </submittedName>
</protein>
<evidence type="ECO:0000313" key="5">
    <source>
        <dbReference type="EMBL" id="TCV98305.1"/>
    </source>
</evidence>
<dbReference type="PANTHER" id="PTHR43130">
    <property type="entry name" value="ARAC-FAMILY TRANSCRIPTIONAL REGULATOR"/>
    <property type="match status" value="1"/>
</dbReference>
<dbReference type="Gene3D" id="1.10.10.60">
    <property type="entry name" value="Homeodomain-like"/>
    <property type="match status" value="1"/>
</dbReference>
<evidence type="ECO:0000313" key="6">
    <source>
        <dbReference type="Proteomes" id="UP000295719"/>
    </source>
</evidence>
<dbReference type="Pfam" id="PF01965">
    <property type="entry name" value="DJ-1_PfpI"/>
    <property type="match status" value="1"/>
</dbReference>
<dbReference type="Proteomes" id="UP000295719">
    <property type="component" value="Unassembled WGS sequence"/>
</dbReference>
<comment type="caution">
    <text evidence="5">The sequence shown here is derived from an EMBL/GenBank/DDBJ whole genome shotgun (WGS) entry which is preliminary data.</text>
</comment>
<name>A0A4R3YYJ8_9GAMM</name>
<keyword evidence="6" id="KW-1185">Reference proteome</keyword>
<evidence type="ECO:0000256" key="2">
    <source>
        <dbReference type="ARBA" id="ARBA00023125"/>
    </source>
</evidence>
<dbReference type="InterPro" id="IPR018062">
    <property type="entry name" value="HTH_AraC-typ_CS"/>
</dbReference>
<dbReference type="InterPro" id="IPR052158">
    <property type="entry name" value="INH-QAR"/>
</dbReference>
<dbReference type="InterPro" id="IPR029062">
    <property type="entry name" value="Class_I_gatase-like"/>
</dbReference>
<keyword evidence="2" id="KW-0238">DNA-binding</keyword>
<evidence type="ECO:0000256" key="1">
    <source>
        <dbReference type="ARBA" id="ARBA00023015"/>
    </source>
</evidence>
<keyword evidence="1" id="KW-0805">Transcription regulation</keyword>